<gene>
    <name evidence="1" type="primary">10</name>
    <name evidence="1" type="ORF">SEA_SLEEPYHEAD_10</name>
</gene>
<evidence type="ECO:0000313" key="2">
    <source>
        <dbReference type="Proteomes" id="UP000320841"/>
    </source>
</evidence>
<evidence type="ECO:0000313" key="1">
    <source>
        <dbReference type="EMBL" id="QDM56025.1"/>
    </source>
</evidence>
<dbReference type="EMBL" id="MK967380">
    <property type="protein sequence ID" value="QDM56025.1"/>
    <property type="molecule type" value="Genomic_DNA"/>
</dbReference>
<sequence length="129" mass="14257">MNNAISVRHAAGADHYKSLRFGVDDKSSALVVFGAEPRQLIAAFNREFWVSVDLVELADPLPDPCNAILVRHAQGESRYRSVSFALDDKTSALMIYADPSRHEVLATYNPTFWASAEVTYIDPDEVLSG</sequence>
<dbReference type="Proteomes" id="UP000320841">
    <property type="component" value="Segment"/>
</dbReference>
<name>A0A515MH68_9CAUD</name>
<keyword evidence="2" id="KW-1185">Reference proteome</keyword>
<organism evidence="1 2">
    <name type="scientific">Rhodococcus phage Sleepyhead</name>
    <dbReference type="NCBI Taxonomy" id="2591131"/>
    <lineage>
        <taxon>Viruses</taxon>
        <taxon>Duplodnaviria</taxon>
        <taxon>Heunggongvirae</taxon>
        <taxon>Uroviricota</taxon>
        <taxon>Caudoviricetes</taxon>
        <taxon>Sleepyheadvirus</taxon>
        <taxon>Sleepyheadvirus sleepyhead</taxon>
    </lineage>
</organism>
<proteinExistence type="predicted"/>
<dbReference type="GeneID" id="55618642"/>
<accession>A0A515MH68</accession>
<dbReference type="KEGG" id="vg:55618642"/>
<dbReference type="RefSeq" id="YP_009848224.1">
    <property type="nucleotide sequence ID" value="NC_048782.1"/>
</dbReference>
<protein>
    <submittedName>
        <fullName evidence="1">Uncharacterized protein</fullName>
    </submittedName>
</protein>
<reference evidence="1 2" key="1">
    <citation type="submission" date="2019-05" db="EMBL/GenBank/DDBJ databases">
        <authorList>
            <person name="Andrick R."/>
            <person name="Dugal D."/>
            <person name="Kinney M."/>
            <person name="Taplin D."/>
            <person name="Molloy S.D."/>
            <person name="Garlena R.A."/>
            <person name="Russell D.A."/>
            <person name="Pope W.H."/>
            <person name="Jacobs-Sera D."/>
            <person name="Hatfull G.F."/>
        </authorList>
    </citation>
    <scope>NUCLEOTIDE SEQUENCE [LARGE SCALE GENOMIC DNA]</scope>
</reference>